<dbReference type="GO" id="GO:0008933">
    <property type="term" value="F:peptidoglycan lytic transglycosylase activity"/>
    <property type="evidence" value="ECO:0007669"/>
    <property type="project" value="TreeGrafter"/>
</dbReference>
<dbReference type="GO" id="GO:0009254">
    <property type="term" value="P:peptidoglycan turnover"/>
    <property type="evidence" value="ECO:0007669"/>
    <property type="project" value="InterPro"/>
</dbReference>
<keyword evidence="4" id="KW-0961">Cell wall biogenesis/degradation</keyword>
<dbReference type="InterPro" id="IPR010611">
    <property type="entry name" value="3D_dom"/>
</dbReference>
<reference evidence="7 8" key="1">
    <citation type="submission" date="2018-09" db="EMBL/GenBank/DDBJ databases">
        <title>Marinorhizobium profundi gen. nov., sp. nov., isolated from a deep-sea sediment sample from the New Britain Trench and proposal of Marinorhizobiaceae fam. nov. in the order Rhizobiales of the class Alphaproteobacteria.</title>
        <authorList>
            <person name="Cao J."/>
        </authorList>
    </citation>
    <scope>NUCLEOTIDE SEQUENCE [LARGE SCALE GENOMIC DNA]</scope>
    <source>
        <strain evidence="7 8">WS11</strain>
    </source>
</reference>
<evidence type="ECO:0000256" key="4">
    <source>
        <dbReference type="ARBA" id="ARBA00023316"/>
    </source>
</evidence>
<keyword evidence="8" id="KW-1185">Reference proteome</keyword>
<dbReference type="OrthoDB" id="9783686at2"/>
<dbReference type="PANTHER" id="PTHR30124:SF0">
    <property type="entry name" value="MEMBRANE-BOUND LYTIC MUREIN TRANSGLYCOSYLASE A"/>
    <property type="match status" value="1"/>
</dbReference>
<dbReference type="Pfam" id="PF06725">
    <property type="entry name" value="3D"/>
    <property type="match status" value="1"/>
</dbReference>
<dbReference type="CDD" id="cd14668">
    <property type="entry name" value="mlta_B"/>
    <property type="match status" value="1"/>
</dbReference>
<evidence type="ECO:0000256" key="1">
    <source>
        <dbReference type="ARBA" id="ARBA00001420"/>
    </source>
</evidence>
<dbReference type="AlphaFoldDB" id="A0A3S9B0G0"/>
<dbReference type="PANTHER" id="PTHR30124">
    <property type="entry name" value="MEMBRANE-BOUND LYTIC MUREIN TRANSGLYCOSYLASE A"/>
    <property type="match status" value="1"/>
</dbReference>
<dbReference type="RefSeq" id="WP_126007366.1">
    <property type="nucleotide sequence ID" value="NZ_CP032509.1"/>
</dbReference>
<dbReference type="InterPro" id="IPR005300">
    <property type="entry name" value="MltA_B"/>
</dbReference>
<dbReference type="Pfam" id="PF03562">
    <property type="entry name" value="MltA"/>
    <property type="match status" value="1"/>
</dbReference>
<dbReference type="InterPro" id="IPR026044">
    <property type="entry name" value="MltA"/>
</dbReference>
<dbReference type="PIRSF" id="PIRSF019422">
    <property type="entry name" value="MltA"/>
    <property type="match status" value="1"/>
</dbReference>
<organism evidence="7 8">
    <name type="scientific">Georhizobium profundi</name>
    <dbReference type="NCBI Taxonomy" id="2341112"/>
    <lineage>
        <taxon>Bacteria</taxon>
        <taxon>Pseudomonadati</taxon>
        <taxon>Pseudomonadota</taxon>
        <taxon>Alphaproteobacteria</taxon>
        <taxon>Hyphomicrobiales</taxon>
        <taxon>Rhizobiaceae</taxon>
        <taxon>Georhizobium</taxon>
    </lineage>
</organism>
<dbReference type="SMART" id="SM00925">
    <property type="entry name" value="MltA"/>
    <property type="match status" value="1"/>
</dbReference>
<evidence type="ECO:0000313" key="8">
    <source>
        <dbReference type="Proteomes" id="UP000268192"/>
    </source>
</evidence>
<feature type="domain" description="Lytic transglycosylase MltA" evidence="6">
    <location>
        <begin position="99"/>
        <end position="256"/>
    </location>
</feature>
<dbReference type="GO" id="GO:0004553">
    <property type="term" value="F:hydrolase activity, hydrolyzing O-glycosyl compounds"/>
    <property type="evidence" value="ECO:0007669"/>
    <property type="project" value="InterPro"/>
</dbReference>
<sequence length="366" mass="40234">MPAVLHPARFEDIAGWAADDHRAALSAFRACARHLKSSQKPYRTGSLGIETTDFMPAIAALDHLSDEPCASRHFFEQHFLPCRIGNQNSGFLTGYYEPEVEVSRRPDAQFRFPFLKRPPELRQLEAGEAPSLQAAGITWAKQNPEGLKEFADRKSIECGALSGRHLEIAWARSRVDVFFTHIQGSARLVFLDGTVTRITFDGKSGHPFTAIGRVLIDLGEIDAKSVTMDTIRQWLAANPERLDEILWQNRSFIFFREEPEIDPTRGPIGAAKVPLTAGRSIAVDREIHTFGTPFFINAENLTHVDGPKPFCRLMIGQDTGSAIIGPARADIFTGSGSVAGSEAGAIKHAATFHILVPRPAATRLGL</sequence>
<evidence type="ECO:0000256" key="2">
    <source>
        <dbReference type="ARBA" id="ARBA00012587"/>
    </source>
</evidence>
<evidence type="ECO:0000313" key="7">
    <source>
        <dbReference type="EMBL" id="AZN70311.1"/>
    </source>
</evidence>
<dbReference type="Proteomes" id="UP000268192">
    <property type="component" value="Chromosome"/>
</dbReference>
<dbReference type="CDD" id="cd14485">
    <property type="entry name" value="mltA_like_LT_A"/>
    <property type="match status" value="1"/>
</dbReference>
<evidence type="ECO:0000259" key="6">
    <source>
        <dbReference type="SMART" id="SM00925"/>
    </source>
</evidence>
<evidence type="ECO:0000256" key="3">
    <source>
        <dbReference type="ARBA" id="ARBA00023239"/>
    </source>
</evidence>
<accession>A0A3S9B0G0</accession>
<proteinExistence type="predicted"/>
<gene>
    <name evidence="7" type="ORF">D5400_02570</name>
</gene>
<evidence type="ECO:0000256" key="5">
    <source>
        <dbReference type="ARBA" id="ARBA00030918"/>
    </source>
</evidence>
<dbReference type="Gene3D" id="2.40.40.10">
    <property type="entry name" value="RlpA-like domain"/>
    <property type="match status" value="1"/>
</dbReference>
<protein>
    <recommendedName>
        <fullName evidence="2">peptidoglycan lytic exotransglycosylase</fullName>
        <ecNumber evidence="2">4.2.2.n1</ecNumber>
    </recommendedName>
    <alternativeName>
        <fullName evidence="5">Murein hydrolase A</fullName>
    </alternativeName>
</protein>
<keyword evidence="3" id="KW-0456">Lyase</keyword>
<dbReference type="Gene3D" id="2.40.240.50">
    <property type="entry name" value="Barwin-like endoglucanases"/>
    <property type="match status" value="1"/>
</dbReference>
<dbReference type="GO" id="GO:0019867">
    <property type="term" value="C:outer membrane"/>
    <property type="evidence" value="ECO:0007669"/>
    <property type="project" value="InterPro"/>
</dbReference>
<comment type="catalytic activity">
    <reaction evidence="1">
        <text>Exolytic cleavage of the (1-&gt;4)-beta-glycosidic linkage between N-acetylmuramic acid (MurNAc) and N-acetylglucosamine (GlcNAc) residues in peptidoglycan, from either the reducing or the non-reducing ends of the peptidoglycan chains, with concomitant formation of a 1,6-anhydrobond in the MurNAc residue.</text>
        <dbReference type="EC" id="4.2.2.n1"/>
    </reaction>
</comment>
<name>A0A3S9B0G0_9HYPH</name>
<dbReference type="InterPro" id="IPR036908">
    <property type="entry name" value="RlpA-like_sf"/>
</dbReference>
<dbReference type="SUPFAM" id="SSF50685">
    <property type="entry name" value="Barwin-like endoglucanases"/>
    <property type="match status" value="1"/>
</dbReference>
<dbReference type="KEGG" id="abaw:D5400_02570"/>
<dbReference type="EMBL" id="CP032509">
    <property type="protein sequence ID" value="AZN70311.1"/>
    <property type="molecule type" value="Genomic_DNA"/>
</dbReference>
<dbReference type="GO" id="GO:0071555">
    <property type="term" value="P:cell wall organization"/>
    <property type="evidence" value="ECO:0007669"/>
    <property type="project" value="UniProtKB-KW"/>
</dbReference>
<dbReference type="GO" id="GO:0009253">
    <property type="term" value="P:peptidoglycan catabolic process"/>
    <property type="evidence" value="ECO:0007669"/>
    <property type="project" value="TreeGrafter"/>
</dbReference>
<dbReference type="EC" id="4.2.2.n1" evidence="2"/>